<protein>
    <submittedName>
        <fullName evidence="2">ArsR family transcriptional regulator</fullName>
    </submittedName>
</protein>
<dbReference type="EMBL" id="SLZR01000001">
    <property type="protein sequence ID" value="TCS43790.1"/>
    <property type="molecule type" value="Genomic_DNA"/>
</dbReference>
<dbReference type="InterPro" id="IPR001845">
    <property type="entry name" value="HTH_ArsR_DNA-bd_dom"/>
</dbReference>
<comment type="caution">
    <text evidence="2">The sequence shown here is derived from an EMBL/GenBank/DDBJ whole genome shotgun (WGS) entry which is preliminary data.</text>
</comment>
<dbReference type="PRINTS" id="PR00778">
    <property type="entry name" value="HTHARSR"/>
</dbReference>
<evidence type="ECO:0000313" key="3">
    <source>
        <dbReference type="Proteomes" id="UP000295793"/>
    </source>
</evidence>
<dbReference type="InterPro" id="IPR036390">
    <property type="entry name" value="WH_DNA-bd_sf"/>
</dbReference>
<sequence length="310" mass="35508">MNLDQLPAFFKAISDPTRIAILQVLGTGAYGVMELSEMLAVKQSGMSHHLKVLSQAGWVEKRREGNTIFYRRSLGDTLAMQQKLFRQLDTQPLDQAVFEQQQRISEERLQAARKFFIEHAEEFELHQERIVLFENYGPEALQLLDSLNRSPQSNVLEVGPGKGEFLAALAQRFTSVTGLDISPAMLKQADEQVHNLENVELIEGNTELLEQQGRRFDIIFYNMVLHHVPMPESEIAQCAKLLKPKGLLIVTDLCQHEQEWAREQCGDQWLGFEPDELHLWAQRHGFKHNQSRFLALRNGFQVQTQVYSAA</sequence>
<accession>A0A4R3IB27</accession>
<dbReference type="Gene3D" id="1.10.10.10">
    <property type="entry name" value="Winged helix-like DNA-binding domain superfamily/Winged helix DNA-binding domain"/>
    <property type="match status" value="1"/>
</dbReference>
<evidence type="ECO:0000313" key="2">
    <source>
        <dbReference type="EMBL" id="TCS43790.1"/>
    </source>
</evidence>
<reference evidence="2 3" key="1">
    <citation type="submission" date="2019-03" db="EMBL/GenBank/DDBJ databases">
        <title>Genomic Encyclopedia of Archaeal and Bacterial Type Strains, Phase II (KMG-II): from individual species to whole genera.</title>
        <authorList>
            <person name="Goeker M."/>
        </authorList>
    </citation>
    <scope>NUCLEOTIDE SEQUENCE [LARGE SCALE GENOMIC DNA]</scope>
    <source>
        <strain evidence="2 3">DSM 15388</strain>
    </source>
</reference>
<dbReference type="PROSITE" id="PS50987">
    <property type="entry name" value="HTH_ARSR_2"/>
    <property type="match status" value="1"/>
</dbReference>
<dbReference type="InterPro" id="IPR036388">
    <property type="entry name" value="WH-like_DNA-bd_sf"/>
</dbReference>
<keyword evidence="3" id="KW-1185">Reference proteome</keyword>
<dbReference type="AlphaFoldDB" id="A0A4R3IB27"/>
<dbReference type="Pfam" id="PF13489">
    <property type="entry name" value="Methyltransf_23"/>
    <property type="match status" value="1"/>
</dbReference>
<dbReference type="GO" id="GO:0003700">
    <property type="term" value="F:DNA-binding transcription factor activity"/>
    <property type="evidence" value="ECO:0007669"/>
    <property type="project" value="InterPro"/>
</dbReference>
<dbReference type="SUPFAM" id="SSF53335">
    <property type="entry name" value="S-adenosyl-L-methionine-dependent methyltransferases"/>
    <property type="match status" value="1"/>
</dbReference>
<dbReference type="SUPFAM" id="SSF46785">
    <property type="entry name" value="Winged helix' DNA-binding domain"/>
    <property type="match status" value="1"/>
</dbReference>
<dbReference type="SMART" id="SM00418">
    <property type="entry name" value="HTH_ARSR"/>
    <property type="match status" value="1"/>
</dbReference>
<evidence type="ECO:0000259" key="1">
    <source>
        <dbReference type="PROSITE" id="PS50987"/>
    </source>
</evidence>
<name>A0A4R3IB27_9GAMM</name>
<organism evidence="2 3">
    <name type="scientific">Reinekea marinisedimentorum</name>
    <dbReference type="NCBI Taxonomy" id="230495"/>
    <lineage>
        <taxon>Bacteria</taxon>
        <taxon>Pseudomonadati</taxon>
        <taxon>Pseudomonadota</taxon>
        <taxon>Gammaproteobacteria</taxon>
        <taxon>Oceanospirillales</taxon>
        <taxon>Saccharospirillaceae</taxon>
        <taxon>Reinekea</taxon>
    </lineage>
</organism>
<dbReference type="CDD" id="cd00090">
    <property type="entry name" value="HTH_ARSR"/>
    <property type="match status" value="1"/>
</dbReference>
<proteinExistence type="predicted"/>
<dbReference type="InterPro" id="IPR011991">
    <property type="entry name" value="ArsR-like_HTH"/>
</dbReference>
<dbReference type="CDD" id="cd02440">
    <property type="entry name" value="AdoMet_MTases"/>
    <property type="match status" value="1"/>
</dbReference>
<dbReference type="NCBIfam" id="NF033788">
    <property type="entry name" value="HTH_metalloreg"/>
    <property type="match status" value="1"/>
</dbReference>
<dbReference type="PANTHER" id="PTHR43861">
    <property type="entry name" value="TRANS-ACONITATE 2-METHYLTRANSFERASE-RELATED"/>
    <property type="match status" value="1"/>
</dbReference>
<feature type="domain" description="HTH arsR-type" evidence="1">
    <location>
        <begin position="1"/>
        <end position="92"/>
    </location>
</feature>
<dbReference type="Proteomes" id="UP000295793">
    <property type="component" value="Unassembled WGS sequence"/>
</dbReference>
<dbReference type="Pfam" id="PF01022">
    <property type="entry name" value="HTH_5"/>
    <property type="match status" value="1"/>
</dbReference>
<gene>
    <name evidence="2" type="ORF">BCF53_101133</name>
</gene>
<dbReference type="InterPro" id="IPR029063">
    <property type="entry name" value="SAM-dependent_MTases_sf"/>
</dbReference>
<dbReference type="Gene3D" id="3.40.50.150">
    <property type="entry name" value="Vaccinia Virus protein VP39"/>
    <property type="match status" value="1"/>
</dbReference>